<dbReference type="EMBL" id="MCBR01021351">
    <property type="protein sequence ID" value="RKF54219.1"/>
    <property type="molecule type" value="Genomic_DNA"/>
</dbReference>
<feature type="non-terminal residue" evidence="2">
    <location>
        <position position="1"/>
    </location>
</feature>
<proteinExistence type="predicted"/>
<dbReference type="InterPro" id="IPR018289">
    <property type="entry name" value="MULE_transposase_dom"/>
</dbReference>
<dbReference type="OrthoDB" id="1421156at2759"/>
<reference evidence="2 3" key="1">
    <citation type="journal article" date="2018" name="BMC Genomics">
        <title>Comparative genome analyses reveal sequence features reflecting distinct modes of host-adaptation between dicot and monocot powdery mildew.</title>
        <authorList>
            <person name="Wu Y."/>
            <person name="Ma X."/>
            <person name="Pan Z."/>
            <person name="Kale S.D."/>
            <person name="Song Y."/>
            <person name="King H."/>
            <person name="Zhang Q."/>
            <person name="Presley C."/>
            <person name="Deng X."/>
            <person name="Wei C.I."/>
            <person name="Xiao S."/>
        </authorList>
    </citation>
    <scope>NUCLEOTIDE SEQUENCE [LARGE SCALE GENOMIC DNA]</scope>
    <source>
        <strain evidence="2">UCSC1</strain>
    </source>
</reference>
<gene>
    <name evidence="2" type="ORF">GcC1_213045</name>
</gene>
<sequence length="149" mass="17239">AWNAQKLEGNSKLWALLKDLEKEGFYYRIKKEGEEDSDDEEIESSRTINHDLLLLDCTYRTKRFSMPYLKFCGKTGNNSTLQICLAFLLDEKRPAYELALHTLGRLLVAFAIPAPLTIVTDKEDALLNSLNRYFPSSTHLLCRWHVNKK</sequence>
<organism evidence="2 3">
    <name type="scientific">Golovinomyces cichoracearum</name>
    <dbReference type="NCBI Taxonomy" id="62708"/>
    <lineage>
        <taxon>Eukaryota</taxon>
        <taxon>Fungi</taxon>
        <taxon>Dikarya</taxon>
        <taxon>Ascomycota</taxon>
        <taxon>Pezizomycotina</taxon>
        <taxon>Leotiomycetes</taxon>
        <taxon>Erysiphales</taxon>
        <taxon>Erysiphaceae</taxon>
        <taxon>Golovinomyces</taxon>
    </lineage>
</organism>
<dbReference type="PANTHER" id="PTHR47718:SF3">
    <property type="entry name" value="PROTEIN FAR1-RELATED SEQUENCE 5-LIKE"/>
    <property type="match status" value="1"/>
</dbReference>
<protein>
    <recommendedName>
        <fullName evidence="1">MULE transposase domain-containing protein</fullName>
    </recommendedName>
</protein>
<feature type="non-terminal residue" evidence="2">
    <location>
        <position position="149"/>
    </location>
</feature>
<dbReference type="PANTHER" id="PTHR47718">
    <property type="entry name" value="OS01G0519700 PROTEIN"/>
    <property type="match status" value="1"/>
</dbReference>
<dbReference type="AlphaFoldDB" id="A0A420H9V7"/>
<evidence type="ECO:0000313" key="3">
    <source>
        <dbReference type="Proteomes" id="UP000285405"/>
    </source>
</evidence>
<dbReference type="Pfam" id="PF10551">
    <property type="entry name" value="MULE"/>
    <property type="match status" value="1"/>
</dbReference>
<accession>A0A420H9V7</accession>
<name>A0A420H9V7_9PEZI</name>
<evidence type="ECO:0000259" key="1">
    <source>
        <dbReference type="Pfam" id="PF10551"/>
    </source>
</evidence>
<evidence type="ECO:0000313" key="2">
    <source>
        <dbReference type="EMBL" id="RKF54219.1"/>
    </source>
</evidence>
<feature type="domain" description="MULE transposase" evidence="1">
    <location>
        <begin position="53"/>
        <end position="149"/>
    </location>
</feature>
<comment type="caution">
    <text evidence="2">The sequence shown here is derived from an EMBL/GenBank/DDBJ whole genome shotgun (WGS) entry which is preliminary data.</text>
</comment>
<dbReference type="Proteomes" id="UP000285405">
    <property type="component" value="Unassembled WGS sequence"/>
</dbReference>